<reference evidence="2" key="1">
    <citation type="submission" date="2018-02" db="EMBL/GenBank/DDBJ databases">
        <authorList>
            <person name="Cohen D.B."/>
            <person name="Kent A.D."/>
        </authorList>
    </citation>
    <scope>NUCLEOTIDE SEQUENCE</scope>
</reference>
<name>A0A2N9EDT2_FAGSY</name>
<accession>A0A2N9EDT2</accession>
<organism evidence="2">
    <name type="scientific">Fagus sylvatica</name>
    <name type="common">Beechnut</name>
    <dbReference type="NCBI Taxonomy" id="28930"/>
    <lineage>
        <taxon>Eukaryota</taxon>
        <taxon>Viridiplantae</taxon>
        <taxon>Streptophyta</taxon>
        <taxon>Embryophyta</taxon>
        <taxon>Tracheophyta</taxon>
        <taxon>Spermatophyta</taxon>
        <taxon>Magnoliopsida</taxon>
        <taxon>eudicotyledons</taxon>
        <taxon>Gunneridae</taxon>
        <taxon>Pentapetalae</taxon>
        <taxon>rosids</taxon>
        <taxon>fabids</taxon>
        <taxon>Fagales</taxon>
        <taxon>Fagaceae</taxon>
        <taxon>Fagus</taxon>
    </lineage>
</organism>
<evidence type="ECO:0000313" key="2">
    <source>
        <dbReference type="EMBL" id="SPC72885.1"/>
    </source>
</evidence>
<dbReference type="AlphaFoldDB" id="A0A2N9EDT2"/>
<feature type="compositionally biased region" description="Low complexity" evidence="1">
    <location>
        <begin position="89"/>
        <end position="103"/>
    </location>
</feature>
<dbReference type="EMBL" id="OIVN01000029">
    <property type="protein sequence ID" value="SPC72885.1"/>
    <property type="molecule type" value="Genomic_DNA"/>
</dbReference>
<gene>
    <name evidence="2" type="ORF">FSB_LOCUS767</name>
</gene>
<feature type="compositionally biased region" description="Low complexity" evidence="1">
    <location>
        <begin position="52"/>
        <end position="61"/>
    </location>
</feature>
<sequence length="103" mass="10862">MRTDLISIESLYGHLLSQELRLAQAQPKVDLNLAGAHFASRGGSSRGGRGGRFSNNSQSGRHFSGQRTYRGCGRARGPSTNGSRPTCQTNSSSCSTVATNSSS</sequence>
<feature type="region of interest" description="Disordered" evidence="1">
    <location>
        <begin position="38"/>
        <end position="103"/>
    </location>
</feature>
<evidence type="ECO:0000256" key="1">
    <source>
        <dbReference type="SAM" id="MobiDB-lite"/>
    </source>
</evidence>
<feature type="compositionally biased region" description="Polar residues" evidence="1">
    <location>
        <begin position="78"/>
        <end position="88"/>
    </location>
</feature>
<proteinExistence type="predicted"/>
<protein>
    <submittedName>
        <fullName evidence="2">Uncharacterized protein</fullName>
    </submittedName>
</protein>